<dbReference type="Proteomes" id="UP000287033">
    <property type="component" value="Unassembled WGS sequence"/>
</dbReference>
<reference evidence="2 3" key="1">
    <citation type="journal article" date="2018" name="Nat. Ecol. Evol.">
        <title>Shark genomes provide insights into elasmobranch evolution and the origin of vertebrates.</title>
        <authorList>
            <person name="Hara Y"/>
            <person name="Yamaguchi K"/>
            <person name="Onimaru K"/>
            <person name="Kadota M"/>
            <person name="Koyanagi M"/>
            <person name="Keeley SD"/>
            <person name="Tatsumi K"/>
            <person name="Tanaka K"/>
            <person name="Motone F"/>
            <person name="Kageyama Y"/>
            <person name="Nozu R"/>
            <person name="Adachi N"/>
            <person name="Nishimura O"/>
            <person name="Nakagawa R"/>
            <person name="Tanegashima C"/>
            <person name="Kiyatake I"/>
            <person name="Matsumoto R"/>
            <person name="Murakumo K"/>
            <person name="Nishida K"/>
            <person name="Terakita A"/>
            <person name="Kuratani S"/>
            <person name="Sato K"/>
            <person name="Hyodo S Kuraku.S."/>
        </authorList>
    </citation>
    <scope>NUCLEOTIDE SEQUENCE [LARGE SCALE GENOMIC DNA]</scope>
</reference>
<name>A0A401TTW1_CHIPU</name>
<dbReference type="EMBL" id="BEZZ01177313">
    <property type="protein sequence ID" value="GCC46076.1"/>
    <property type="molecule type" value="Genomic_DNA"/>
</dbReference>
<dbReference type="AlphaFoldDB" id="A0A401TTW1"/>
<comment type="caution">
    <text evidence="2">The sequence shown here is derived from an EMBL/GenBank/DDBJ whole genome shotgun (WGS) entry which is preliminary data.</text>
</comment>
<feature type="non-terminal residue" evidence="2">
    <location>
        <position position="102"/>
    </location>
</feature>
<evidence type="ECO:0000313" key="2">
    <source>
        <dbReference type="EMBL" id="GCC46076.1"/>
    </source>
</evidence>
<organism evidence="2 3">
    <name type="scientific">Chiloscyllium punctatum</name>
    <name type="common">Brownbanded bambooshark</name>
    <name type="synonym">Hemiscyllium punctatum</name>
    <dbReference type="NCBI Taxonomy" id="137246"/>
    <lineage>
        <taxon>Eukaryota</taxon>
        <taxon>Metazoa</taxon>
        <taxon>Chordata</taxon>
        <taxon>Craniata</taxon>
        <taxon>Vertebrata</taxon>
        <taxon>Chondrichthyes</taxon>
        <taxon>Elasmobranchii</taxon>
        <taxon>Galeomorphii</taxon>
        <taxon>Galeoidea</taxon>
        <taxon>Orectolobiformes</taxon>
        <taxon>Hemiscylliidae</taxon>
        <taxon>Chiloscyllium</taxon>
    </lineage>
</organism>
<evidence type="ECO:0000313" key="3">
    <source>
        <dbReference type="Proteomes" id="UP000287033"/>
    </source>
</evidence>
<gene>
    <name evidence="2" type="ORF">chiPu_0030203</name>
</gene>
<accession>A0A401TTW1</accession>
<sequence>MNRGINDGGDLPEDLLRVGTQLGGRRARPGQAGDRLLLGAERARDFPGHRSPRRSPTFPGGWHRSGAGWSLGAGRSGCGIATPQRSEGCLRFPTAWRQAVRP</sequence>
<proteinExistence type="predicted"/>
<feature type="region of interest" description="Disordered" evidence="1">
    <location>
        <begin position="21"/>
        <end position="66"/>
    </location>
</feature>
<evidence type="ECO:0000256" key="1">
    <source>
        <dbReference type="SAM" id="MobiDB-lite"/>
    </source>
</evidence>
<protein>
    <submittedName>
        <fullName evidence="2">Uncharacterized protein</fullName>
    </submittedName>
</protein>
<keyword evidence="3" id="KW-1185">Reference proteome</keyword>